<evidence type="ECO:0000313" key="3">
    <source>
        <dbReference type="EMBL" id="ABJ05066.1"/>
    </source>
</evidence>
<dbReference type="Pfam" id="PF01757">
    <property type="entry name" value="Acyl_transf_3"/>
    <property type="match status" value="1"/>
</dbReference>
<keyword evidence="1" id="KW-1133">Transmembrane helix</keyword>
<evidence type="ECO:0000259" key="2">
    <source>
        <dbReference type="Pfam" id="PF01757"/>
    </source>
</evidence>
<name>Q07SL8_RHOP5</name>
<proteinExistence type="predicted"/>
<keyword evidence="3" id="KW-0012">Acyltransferase</keyword>
<feature type="transmembrane region" description="Helical" evidence="1">
    <location>
        <begin position="290"/>
        <end position="309"/>
    </location>
</feature>
<dbReference type="InterPro" id="IPR050879">
    <property type="entry name" value="Acyltransferase_3"/>
</dbReference>
<feature type="transmembrane region" description="Helical" evidence="1">
    <location>
        <begin position="194"/>
        <end position="219"/>
    </location>
</feature>
<dbReference type="PANTHER" id="PTHR23028:SF131">
    <property type="entry name" value="BLR2367 PROTEIN"/>
    <property type="match status" value="1"/>
</dbReference>
<sequence>MRKRIIVYIKRYVNGELMNYRSIQYMRGIAATAVVIKHASHPGGRIEWLLDGGVDLFFIISGFVMFVSTQGRNVGPGEFLFRRGARIFPMWWLALITAAVLGMGDGSWVDWLLSALLIPSSVSYGAGHVSWGVGWTLVFEMIFYLIFAIGLAIRSKWFAIGAILFLVGIGQVFGHSDAIPIARNLTNSLLLEFMLGMLVAMFVPPISVLVGSLLVGFAIATLMTIPMSSRVLCLGLPIATLVIAFVGIERASPIPLVRPLQLLGDSSYSIYLFHYMAIGILWLVVVPDSYWPLTALSGVMLGLFVYQFAEKPSLRFVMVVKGRWKSRRLIAS</sequence>
<dbReference type="HOGENOM" id="CLU_005679_2_0_5"/>
<dbReference type="KEGG" id="rpe:RPE_1114"/>
<dbReference type="GO" id="GO:0000271">
    <property type="term" value="P:polysaccharide biosynthetic process"/>
    <property type="evidence" value="ECO:0007669"/>
    <property type="project" value="TreeGrafter"/>
</dbReference>
<dbReference type="eggNOG" id="COG1835">
    <property type="taxonomic scope" value="Bacteria"/>
</dbReference>
<accession>Q07SL8</accession>
<feature type="transmembrane region" description="Helical" evidence="1">
    <location>
        <begin position="231"/>
        <end position="248"/>
    </location>
</feature>
<dbReference type="GO" id="GO:0016020">
    <property type="term" value="C:membrane"/>
    <property type="evidence" value="ECO:0007669"/>
    <property type="project" value="TreeGrafter"/>
</dbReference>
<evidence type="ECO:0000256" key="1">
    <source>
        <dbReference type="SAM" id="Phobius"/>
    </source>
</evidence>
<dbReference type="PANTHER" id="PTHR23028">
    <property type="entry name" value="ACETYLTRANSFERASE"/>
    <property type="match status" value="1"/>
</dbReference>
<dbReference type="EMBL" id="CP000463">
    <property type="protein sequence ID" value="ABJ05066.1"/>
    <property type="molecule type" value="Genomic_DNA"/>
</dbReference>
<dbReference type="GO" id="GO:0016747">
    <property type="term" value="F:acyltransferase activity, transferring groups other than amino-acyl groups"/>
    <property type="evidence" value="ECO:0007669"/>
    <property type="project" value="InterPro"/>
</dbReference>
<keyword evidence="1" id="KW-0472">Membrane</keyword>
<dbReference type="InterPro" id="IPR002656">
    <property type="entry name" value="Acyl_transf_3_dom"/>
</dbReference>
<gene>
    <name evidence="3" type="ordered locus">RPE_1114</name>
</gene>
<feature type="domain" description="Acyltransferase 3" evidence="2">
    <location>
        <begin position="21"/>
        <end position="303"/>
    </location>
</feature>
<feature type="transmembrane region" description="Helical" evidence="1">
    <location>
        <begin position="88"/>
        <end position="109"/>
    </location>
</feature>
<feature type="transmembrane region" description="Helical" evidence="1">
    <location>
        <begin position="157"/>
        <end position="174"/>
    </location>
</feature>
<reference evidence="3" key="1">
    <citation type="submission" date="2006-09" db="EMBL/GenBank/DDBJ databases">
        <title>Complete sequence of Rhodopseudomonas palustris BisA53.</title>
        <authorList>
            <consortium name="US DOE Joint Genome Institute"/>
            <person name="Copeland A."/>
            <person name="Lucas S."/>
            <person name="Lapidus A."/>
            <person name="Barry K."/>
            <person name="Detter J.C."/>
            <person name="Glavina del Rio T."/>
            <person name="Hammon N."/>
            <person name="Israni S."/>
            <person name="Dalin E."/>
            <person name="Tice H."/>
            <person name="Pitluck S."/>
            <person name="Chain P."/>
            <person name="Malfatti S."/>
            <person name="Shin M."/>
            <person name="Vergez L."/>
            <person name="Schmutz J."/>
            <person name="Larimer F."/>
            <person name="Land M."/>
            <person name="Hauser L."/>
            <person name="Pelletier D.A."/>
            <person name="Kyrpides N."/>
            <person name="Kim E."/>
            <person name="Harwood C.S."/>
            <person name="Oda Y."/>
            <person name="Richardson P."/>
        </authorList>
    </citation>
    <scope>NUCLEOTIDE SEQUENCE [LARGE SCALE GENOMIC DNA]</scope>
    <source>
        <strain evidence="3">BisA53</strain>
    </source>
</reference>
<keyword evidence="1" id="KW-0812">Transmembrane</keyword>
<dbReference type="AlphaFoldDB" id="Q07SL8"/>
<organism evidence="3">
    <name type="scientific">Rhodopseudomonas palustris (strain BisA53)</name>
    <dbReference type="NCBI Taxonomy" id="316055"/>
    <lineage>
        <taxon>Bacteria</taxon>
        <taxon>Pseudomonadati</taxon>
        <taxon>Pseudomonadota</taxon>
        <taxon>Alphaproteobacteria</taxon>
        <taxon>Hyphomicrobiales</taxon>
        <taxon>Nitrobacteraceae</taxon>
        <taxon>Rhodopseudomonas</taxon>
    </lineage>
</organism>
<feature type="transmembrane region" description="Helical" evidence="1">
    <location>
        <begin position="129"/>
        <end position="150"/>
    </location>
</feature>
<protein>
    <submittedName>
        <fullName evidence="3">Acyltransferase 3</fullName>
    </submittedName>
</protein>
<feature type="transmembrane region" description="Helical" evidence="1">
    <location>
        <begin position="268"/>
        <end position="285"/>
    </location>
</feature>
<keyword evidence="3" id="KW-0808">Transferase</keyword>